<accession>A0ABV7ZKD6</accession>
<evidence type="ECO:0000313" key="2">
    <source>
        <dbReference type="Proteomes" id="UP001595783"/>
    </source>
</evidence>
<comment type="caution">
    <text evidence="1">The sequence shown here is derived from an EMBL/GenBank/DDBJ whole genome shotgun (WGS) entry which is preliminary data.</text>
</comment>
<sequence>MKKDYLDIVLAVLKEAKAPVSIHALYSRAQELYSAGKISQMFSTAEDGTYYPVWLALKNKETLPFVQVSQRPITIALKEYAPNALEAQATSQTSSKTERHHERLLHPLLAHFAYTKWGAHTKTIYHEKALKGTKGKNSWLYPDMVGASFTYQNFEPTLRQFVENFGNLPLELFSFELKKEMDLSHCREYYFQAISNSSWAHEGYLVVEKINTADNNLMDLLKRLHTSFGIGVVLLNVQDMQKAKCC</sequence>
<dbReference type="Proteomes" id="UP001595783">
    <property type="component" value="Unassembled WGS sequence"/>
</dbReference>
<dbReference type="EMBL" id="JBHRZO010000018">
    <property type="protein sequence ID" value="MFC3847717.1"/>
    <property type="molecule type" value="Genomic_DNA"/>
</dbReference>
<keyword evidence="2" id="KW-1185">Reference proteome</keyword>
<name>A0ABV7ZKD6_9HELI</name>
<gene>
    <name evidence="1" type="ORF">ACFOPX_04115</name>
</gene>
<dbReference type="RefSeq" id="WP_104752493.1">
    <property type="nucleotide sequence ID" value="NZ_FZMF01000028.1"/>
</dbReference>
<evidence type="ECO:0000313" key="1">
    <source>
        <dbReference type="EMBL" id="MFC3847717.1"/>
    </source>
</evidence>
<proteinExistence type="predicted"/>
<reference evidence="2" key="1">
    <citation type="journal article" date="2019" name="Int. J. Syst. Evol. Microbiol.">
        <title>The Global Catalogue of Microorganisms (GCM) 10K type strain sequencing project: providing services to taxonomists for standard genome sequencing and annotation.</title>
        <authorList>
            <consortium name="The Broad Institute Genomics Platform"/>
            <consortium name="The Broad Institute Genome Sequencing Center for Infectious Disease"/>
            <person name="Wu L."/>
            <person name="Ma J."/>
        </authorList>
    </citation>
    <scope>NUCLEOTIDE SEQUENCE [LARGE SCALE GENOMIC DNA]</scope>
    <source>
        <strain evidence="2">CCUG 53816</strain>
    </source>
</reference>
<organism evidence="1 2">
    <name type="scientific">Helicobacter baculiformis</name>
    <dbReference type="NCBI Taxonomy" id="427351"/>
    <lineage>
        <taxon>Bacteria</taxon>
        <taxon>Pseudomonadati</taxon>
        <taxon>Campylobacterota</taxon>
        <taxon>Epsilonproteobacteria</taxon>
        <taxon>Campylobacterales</taxon>
        <taxon>Helicobacteraceae</taxon>
        <taxon>Helicobacter</taxon>
    </lineage>
</organism>
<protein>
    <submittedName>
        <fullName evidence="1">HrgA protein</fullName>
    </submittedName>
</protein>